<evidence type="ECO:0000256" key="9">
    <source>
        <dbReference type="ARBA" id="ARBA00059620"/>
    </source>
</evidence>
<evidence type="ECO:0000313" key="14">
    <source>
        <dbReference type="EMBL" id="CAH1406078.1"/>
    </source>
</evidence>
<dbReference type="AlphaFoldDB" id="A0A9P0HNN5"/>
<keyword evidence="6" id="KW-0560">Oxidoreductase</keyword>
<evidence type="ECO:0000256" key="10">
    <source>
        <dbReference type="ARBA" id="ARBA00068717"/>
    </source>
</evidence>
<evidence type="ECO:0000313" key="15">
    <source>
        <dbReference type="Proteomes" id="UP001152798"/>
    </source>
</evidence>
<dbReference type="PANTHER" id="PTHR24322">
    <property type="entry name" value="PKSB"/>
    <property type="match status" value="1"/>
</dbReference>
<evidence type="ECO:0000256" key="2">
    <source>
        <dbReference type="ARBA" id="ARBA00006484"/>
    </source>
</evidence>
<dbReference type="InterPro" id="IPR036291">
    <property type="entry name" value="NAD(P)-bd_dom_sf"/>
</dbReference>
<feature type="transmembrane region" description="Helical" evidence="13">
    <location>
        <begin position="29"/>
        <end position="51"/>
    </location>
</feature>
<keyword evidence="5 13" id="KW-1133">Transmembrane helix</keyword>
<dbReference type="PRINTS" id="PR00081">
    <property type="entry name" value="GDHRDH"/>
</dbReference>
<reference evidence="14" key="1">
    <citation type="submission" date="2022-01" db="EMBL/GenBank/DDBJ databases">
        <authorList>
            <person name="King R."/>
        </authorList>
    </citation>
    <scope>NUCLEOTIDE SEQUENCE</scope>
</reference>
<keyword evidence="7" id="KW-0443">Lipid metabolism</keyword>
<name>A0A9P0HNN5_NEZVI</name>
<dbReference type="Gene3D" id="3.40.50.720">
    <property type="entry name" value="NAD(P)-binding Rossmann-like Domain"/>
    <property type="match status" value="1"/>
</dbReference>
<dbReference type="InterPro" id="IPR002347">
    <property type="entry name" value="SDR_fam"/>
</dbReference>
<protein>
    <recommendedName>
        <fullName evidence="10">Short-chain dehydrogenase/reductase 3</fullName>
    </recommendedName>
    <alternativeName>
        <fullName evidence="11">Retinal short-chain dehydrogenase/reductase 1</fullName>
    </alternativeName>
</protein>
<keyword evidence="15" id="KW-1185">Reference proteome</keyword>
<keyword evidence="8 13" id="KW-0472">Membrane</keyword>
<dbReference type="EMBL" id="OV725082">
    <property type="protein sequence ID" value="CAH1406078.1"/>
    <property type="molecule type" value="Genomic_DNA"/>
</dbReference>
<evidence type="ECO:0000256" key="1">
    <source>
        <dbReference type="ARBA" id="ARBA00004141"/>
    </source>
</evidence>
<comment type="function">
    <text evidence="9">Catalyzes the reduction of all-trans-retinal to all-trans-retinol in the presence of NADPH.</text>
</comment>
<evidence type="ECO:0000256" key="4">
    <source>
        <dbReference type="ARBA" id="ARBA00022857"/>
    </source>
</evidence>
<evidence type="ECO:0000256" key="5">
    <source>
        <dbReference type="ARBA" id="ARBA00022989"/>
    </source>
</evidence>
<dbReference type="OrthoDB" id="5840532at2759"/>
<dbReference type="InterPro" id="IPR020904">
    <property type="entry name" value="Sc_DH/Rdtase_CS"/>
</dbReference>
<organism evidence="14 15">
    <name type="scientific">Nezara viridula</name>
    <name type="common">Southern green stink bug</name>
    <name type="synonym">Cimex viridulus</name>
    <dbReference type="NCBI Taxonomy" id="85310"/>
    <lineage>
        <taxon>Eukaryota</taxon>
        <taxon>Metazoa</taxon>
        <taxon>Ecdysozoa</taxon>
        <taxon>Arthropoda</taxon>
        <taxon>Hexapoda</taxon>
        <taxon>Insecta</taxon>
        <taxon>Pterygota</taxon>
        <taxon>Neoptera</taxon>
        <taxon>Paraneoptera</taxon>
        <taxon>Hemiptera</taxon>
        <taxon>Heteroptera</taxon>
        <taxon>Panheteroptera</taxon>
        <taxon>Pentatomomorpha</taxon>
        <taxon>Pentatomoidea</taxon>
        <taxon>Pentatomidae</taxon>
        <taxon>Pentatominae</taxon>
        <taxon>Nezara</taxon>
    </lineage>
</organism>
<dbReference type="SUPFAM" id="SSF51735">
    <property type="entry name" value="NAD(P)-binding Rossmann-fold domains"/>
    <property type="match status" value="1"/>
</dbReference>
<dbReference type="FunFam" id="3.40.50.720:FF:000131">
    <property type="entry name" value="Short-chain dehydrogenase/reductase 3"/>
    <property type="match status" value="1"/>
</dbReference>
<evidence type="ECO:0000256" key="11">
    <source>
        <dbReference type="ARBA" id="ARBA00082544"/>
    </source>
</evidence>
<evidence type="ECO:0000256" key="8">
    <source>
        <dbReference type="ARBA" id="ARBA00023136"/>
    </source>
</evidence>
<dbReference type="GO" id="GO:0016020">
    <property type="term" value="C:membrane"/>
    <property type="evidence" value="ECO:0007669"/>
    <property type="project" value="UniProtKB-SubCell"/>
</dbReference>
<dbReference type="CDD" id="cd05339">
    <property type="entry name" value="17beta-HSDXI-like_SDR_c"/>
    <property type="match status" value="1"/>
</dbReference>
<dbReference type="Proteomes" id="UP001152798">
    <property type="component" value="Chromosome 6"/>
</dbReference>
<keyword evidence="4" id="KW-0521">NADP</keyword>
<evidence type="ECO:0000256" key="3">
    <source>
        <dbReference type="ARBA" id="ARBA00022692"/>
    </source>
</evidence>
<evidence type="ECO:0000256" key="7">
    <source>
        <dbReference type="ARBA" id="ARBA00023098"/>
    </source>
</evidence>
<proteinExistence type="inferred from homology"/>
<comment type="similarity">
    <text evidence="2 12">Belongs to the short-chain dehydrogenases/reductases (SDR) family.</text>
</comment>
<accession>A0A9P0HNN5</accession>
<dbReference type="PROSITE" id="PS00061">
    <property type="entry name" value="ADH_SHORT"/>
    <property type="match status" value="1"/>
</dbReference>
<evidence type="ECO:0000256" key="13">
    <source>
        <dbReference type="SAM" id="Phobius"/>
    </source>
</evidence>
<evidence type="ECO:0000256" key="12">
    <source>
        <dbReference type="RuleBase" id="RU000363"/>
    </source>
</evidence>
<dbReference type="PRINTS" id="PR00080">
    <property type="entry name" value="SDRFAMILY"/>
</dbReference>
<sequence>MFAVARGTTIPGNHMKKAVEWKNRVLEGFILALEIFYLLFRMALAILESVYELLLPPKEKSLEGQIALVTGSGHGIGQEIVRRLAAEGCIVVGWDINEEGNAETYKLVKEEGFGSRVHFYSCDVTNRNDVLLTAKRVEEDVGTVSLLINNAGVMICKPLSQQSAKNIENVFNVNIISHFWTLEAFLPKMKEKNFGHIVAVCSACGVVGLPYAVPYSASKFAVRGLMETLQEELRISENNSSIKFTTVNPIMVDTGLAKKPRNRFPSLANILTVKEVADCIIKAIKREQSELSIPGFVMTLDRFMRFFPKKVYQYSRDFMDTGVDPE</sequence>
<dbReference type="PANTHER" id="PTHR24322:SF736">
    <property type="entry name" value="RETINOL DEHYDROGENASE 10"/>
    <property type="match status" value="1"/>
</dbReference>
<dbReference type="Pfam" id="PF00106">
    <property type="entry name" value="adh_short"/>
    <property type="match status" value="1"/>
</dbReference>
<dbReference type="GO" id="GO:0052650">
    <property type="term" value="F:all-trans-retinol dehydrogenase (NADP+) activity"/>
    <property type="evidence" value="ECO:0007669"/>
    <property type="project" value="UniProtKB-ARBA"/>
</dbReference>
<gene>
    <name evidence="14" type="ORF">NEZAVI_LOCUS14104</name>
</gene>
<comment type="subcellular location">
    <subcellularLocation>
        <location evidence="1">Membrane</location>
        <topology evidence="1">Multi-pass membrane protein</topology>
    </subcellularLocation>
</comment>
<dbReference type="GO" id="GO:0005811">
    <property type="term" value="C:lipid droplet"/>
    <property type="evidence" value="ECO:0007669"/>
    <property type="project" value="TreeGrafter"/>
</dbReference>
<keyword evidence="3 13" id="KW-0812">Transmembrane</keyword>
<evidence type="ECO:0000256" key="6">
    <source>
        <dbReference type="ARBA" id="ARBA00023002"/>
    </source>
</evidence>